<gene>
    <name evidence="1" type="ORF">B4088_0325</name>
</gene>
<dbReference type="EMBL" id="LJKE01000015">
    <property type="protein sequence ID" value="KZD71864.1"/>
    <property type="molecule type" value="Genomic_DNA"/>
</dbReference>
<evidence type="ECO:0000313" key="1">
    <source>
        <dbReference type="EMBL" id="KZD71864.1"/>
    </source>
</evidence>
<protein>
    <submittedName>
        <fullName evidence="1">Uncharacterized protein</fullName>
    </submittedName>
</protein>
<evidence type="ECO:0000313" key="2">
    <source>
        <dbReference type="Proteomes" id="UP000076482"/>
    </source>
</evidence>
<organism evidence="1 2">
    <name type="scientific">Bacillus cereus</name>
    <dbReference type="NCBI Taxonomy" id="1396"/>
    <lineage>
        <taxon>Bacteria</taxon>
        <taxon>Bacillati</taxon>
        <taxon>Bacillota</taxon>
        <taxon>Bacilli</taxon>
        <taxon>Bacillales</taxon>
        <taxon>Bacillaceae</taxon>
        <taxon>Bacillus</taxon>
        <taxon>Bacillus cereus group</taxon>
    </lineage>
</organism>
<reference evidence="1 2" key="1">
    <citation type="submission" date="2015-09" db="EMBL/GenBank/DDBJ databases">
        <title>Bacillus cereus food isolates.</title>
        <authorList>
            <person name="Boekhorst J."/>
        </authorList>
    </citation>
    <scope>NUCLEOTIDE SEQUENCE [LARGE SCALE GENOMIC DNA]</scope>
    <source>
        <strain evidence="1 2">B4088</strain>
    </source>
</reference>
<dbReference type="AlphaFoldDB" id="A0A161T9X6"/>
<proteinExistence type="predicted"/>
<dbReference type="Proteomes" id="UP000076482">
    <property type="component" value="Unassembled WGS sequence"/>
</dbReference>
<sequence>MTNMYKSKNQNGEFSQKNNEIEKSRLIIKLRELTQASYLPYDRATINQSEYAIMMKTFGISWDELKQPFGTFSTHYKMVLTEKDLRKDFDWHVNILKLAKEKGLTNEERETKLMLTGFLNGVRFFNPELSNEFLNMSNSIYN</sequence>
<dbReference type="PATRIC" id="fig|1396.535.peg.4067"/>
<accession>A0A161T9X6</accession>
<comment type="caution">
    <text evidence="1">The sequence shown here is derived from an EMBL/GenBank/DDBJ whole genome shotgun (WGS) entry which is preliminary data.</text>
</comment>
<name>A0A161T9X6_BACCE</name>
<dbReference type="RefSeq" id="WP_063259561.1">
    <property type="nucleotide sequence ID" value="NZ_LJKE01000015.1"/>
</dbReference>